<keyword evidence="3" id="KW-1185">Reference proteome</keyword>
<accession>A0ABW8Q4F7</accession>
<dbReference type="EMBL" id="JBJGEB010000007">
    <property type="protein sequence ID" value="MFK7642426.1"/>
    <property type="molecule type" value="Genomic_DNA"/>
</dbReference>
<evidence type="ECO:0000313" key="2">
    <source>
        <dbReference type="EMBL" id="MFK7642426.1"/>
    </source>
</evidence>
<dbReference type="Gene3D" id="3.10.310.50">
    <property type="match status" value="1"/>
</dbReference>
<dbReference type="PANTHER" id="PTHR30373:SF8">
    <property type="entry name" value="BLL7265 PROTEIN"/>
    <property type="match status" value="1"/>
</dbReference>
<dbReference type="Pfam" id="PF04536">
    <property type="entry name" value="TPM_phosphatase"/>
    <property type="match status" value="1"/>
</dbReference>
<evidence type="ECO:0000259" key="1">
    <source>
        <dbReference type="Pfam" id="PF04536"/>
    </source>
</evidence>
<organism evidence="2 3">
    <name type="scientific">Neisseria oralis</name>
    <dbReference type="NCBI Taxonomy" id="1107316"/>
    <lineage>
        <taxon>Bacteria</taxon>
        <taxon>Pseudomonadati</taxon>
        <taxon>Pseudomonadota</taxon>
        <taxon>Betaproteobacteria</taxon>
        <taxon>Neisseriales</taxon>
        <taxon>Neisseriaceae</taxon>
        <taxon>Neisseria</taxon>
    </lineage>
</organism>
<evidence type="ECO:0000313" key="3">
    <source>
        <dbReference type="Proteomes" id="UP001621964"/>
    </source>
</evidence>
<dbReference type="PANTHER" id="PTHR30373">
    <property type="entry name" value="UPF0603 PROTEIN YGCG"/>
    <property type="match status" value="1"/>
</dbReference>
<proteinExistence type="predicted"/>
<sequence length="169" mass="20010">MEQNRFKRLWRHWLSPRRRVERHFPTSDLQRLSREIGASEQNHRGQVRFVIESHYPASAIWNRVEPRTRALQWFGELGVWDTEENSGVLVYVSFADRVIEIVADRGIAAKIDQPRWQDICDTMRRHFLNGDYVNGLEQGLRETDKLLVQHFPRFQTASTDELPNDVVLK</sequence>
<dbReference type="Proteomes" id="UP001621964">
    <property type="component" value="Unassembled WGS sequence"/>
</dbReference>
<comment type="caution">
    <text evidence="2">The sequence shown here is derived from an EMBL/GenBank/DDBJ whole genome shotgun (WGS) entry which is preliminary data.</text>
</comment>
<protein>
    <submittedName>
        <fullName evidence="2">TPM domain-containing protein</fullName>
    </submittedName>
</protein>
<reference evidence="2 3" key="1">
    <citation type="submission" date="2024-11" db="EMBL/GenBank/DDBJ databases">
        <authorList>
            <person name="Mikucki A.G."/>
            <person name="Kahler C.M."/>
        </authorList>
    </citation>
    <scope>NUCLEOTIDE SEQUENCE [LARGE SCALE GENOMIC DNA]</scope>
    <source>
        <strain evidence="2 3">EXNM717</strain>
    </source>
</reference>
<dbReference type="InterPro" id="IPR007621">
    <property type="entry name" value="TPM_dom"/>
</dbReference>
<dbReference type="RefSeq" id="WP_405386365.1">
    <property type="nucleotide sequence ID" value="NZ_JBJGEB010000007.1"/>
</dbReference>
<feature type="domain" description="TPM" evidence="1">
    <location>
        <begin position="26"/>
        <end position="143"/>
    </location>
</feature>
<gene>
    <name evidence="2" type="ORF">ACI43T_07955</name>
</gene>
<name>A0ABW8Q4F7_9NEIS</name>